<dbReference type="AlphaFoldDB" id="A0A369YBN9"/>
<dbReference type="STRING" id="1035839.GCA_000238795_00052"/>
<evidence type="ECO:0000313" key="2">
    <source>
        <dbReference type="Proteomes" id="UP000253872"/>
    </source>
</evidence>
<dbReference type="Pfam" id="PF01063">
    <property type="entry name" value="Aminotran_4"/>
    <property type="match status" value="1"/>
</dbReference>
<accession>A0A369YBN9</accession>
<dbReference type="InterPro" id="IPR036038">
    <property type="entry name" value="Aminotransferase-like"/>
</dbReference>
<sequence>MSLLPLFETIAIIDGKPQNLAYHQARFEHAMRNYFQIEPKLQLAEVIKVPAEHLQGLVRCRMDYSAHHFELTFFPYQPRQIQTLQCVYVDEIDYRFKYSDRSQLEALKNDQSDEVVIVHQGYVSDCTIGNLLFFKAGRWYCSEDYLLKGTQLSKLLDEQKVELIKLPISDLFRYEKMMIINALNSFENGQILSISNIKL</sequence>
<dbReference type="Gene3D" id="3.20.10.10">
    <property type="entry name" value="D-amino Acid Aminotransferase, subunit A, domain 2"/>
    <property type="match status" value="1"/>
</dbReference>
<proteinExistence type="predicted"/>
<gene>
    <name evidence="1" type="ORF">DPV93_07000</name>
</gene>
<dbReference type="InterPro" id="IPR001544">
    <property type="entry name" value="Aminotrans_IV"/>
</dbReference>
<dbReference type="InterPro" id="IPR043131">
    <property type="entry name" value="BCAT-like_N"/>
</dbReference>
<organism evidence="1 2">
    <name type="scientific">Haemophilus sputorum</name>
    <dbReference type="NCBI Taxonomy" id="1078480"/>
    <lineage>
        <taxon>Bacteria</taxon>
        <taxon>Pseudomonadati</taxon>
        <taxon>Pseudomonadota</taxon>
        <taxon>Gammaproteobacteria</taxon>
        <taxon>Pasteurellales</taxon>
        <taxon>Pasteurellaceae</taxon>
        <taxon>Haemophilus</taxon>
    </lineage>
</organism>
<dbReference type="SUPFAM" id="SSF56752">
    <property type="entry name" value="D-aminoacid aminotransferase-like PLP-dependent enzymes"/>
    <property type="match status" value="1"/>
</dbReference>
<name>A0A369YBN9_9PAST</name>
<comment type="caution">
    <text evidence="1">The sequence shown here is derived from an EMBL/GenBank/DDBJ whole genome shotgun (WGS) entry which is preliminary data.</text>
</comment>
<dbReference type="GO" id="GO:0008483">
    <property type="term" value="F:transaminase activity"/>
    <property type="evidence" value="ECO:0007669"/>
    <property type="project" value="UniProtKB-KW"/>
</dbReference>
<keyword evidence="1" id="KW-0032">Aminotransferase</keyword>
<keyword evidence="1" id="KW-0808">Transferase</keyword>
<dbReference type="Gene3D" id="3.30.470.10">
    <property type="match status" value="1"/>
</dbReference>
<dbReference type="RefSeq" id="WP_111403210.1">
    <property type="nucleotide sequence ID" value="NZ_QEPN01000005.1"/>
</dbReference>
<dbReference type="InterPro" id="IPR043132">
    <property type="entry name" value="BCAT-like_C"/>
</dbReference>
<evidence type="ECO:0000313" key="1">
    <source>
        <dbReference type="EMBL" id="RDE71360.1"/>
    </source>
</evidence>
<reference evidence="1 2" key="1">
    <citation type="submission" date="2018-05" db="EMBL/GenBank/DDBJ databases">
        <title>Draft Genome Sequences for a Diverse set of 7 Haemophilus Species.</title>
        <authorList>
            <person name="Nichols M."/>
            <person name="Topaz N."/>
            <person name="Wang X."/>
            <person name="Wang X."/>
            <person name="Boxrud D."/>
        </authorList>
    </citation>
    <scope>NUCLEOTIDE SEQUENCE [LARGE SCALE GENOMIC DNA]</scope>
    <source>
        <strain evidence="1 2">C2002001239</strain>
    </source>
</reference>
<protein>
    <submittedName>
        <fullName evidence="1">Branched-chain amino acid aminotransferase</fullName>
    </submittedName>
</protein>
<dbReference type="Proteomes" id="UP000253872">
    <property type="component" value="Unassembled WGS sequence"/>
</dbReference>
<dbReference type="EMBL" id="QEPN01000005">
    <property type="protein sequence ID" value="RDE71360.1"/>
    <property type="molecule type" value="Genomic_DNA"/>
</dbReference>